<evidence type="ECO:0000313" key="13">
    <source>
        <dbReference type="EMBL" id="RUO30466.1"/>
    </source>
</evidence>
<dbReference type="OrthoDB" id="6399267at2"/>
<dbReference type="Proteomes" id="UP000288405">
    <property type="component" value="Unassembled WGS sequence"/>
</dbReference>
<evidence type="ECO:0000256" key="2">
    <source>
        <dbReference type="ARBA" id="ARBA00008282"/>
    </source>
</evidence>
<dbReference type="EMBL" id="PIPM01000009">
    <property type="protein sequence ID" value="RUO30466.1"/>
    <property type="molecule type" value="Genomic_DNA"/>
</dbReference>
<comment type="catalytic activity">
    <reaction evidence="11">
        <text>L-threonyl-[protein] + FAD = FMN-L-threonyl-[protein] + AMP + H(+)</text>
        <dbReference type="Rhea" id="RHEA:36847"/>
        <dbReference type="Rhea" id="RHEA-COMP:11060"/>
        <dbReference type="Rhea" id="RHEA-COMP:11061"/>
        <dbReference type="ChEBI" id="CHEBI:15378"/>
        <dbReference type="ChEBI" id="CHEBI:30013"/>
        <dbReference type="ChEBI" id="CHEBI:57692"/>
        <dbReference type="ChEBI" id="CHEBI:74257"/>
        <dbReference type="ChEBI" id="CHEBI:456215"/>
        <dbReference type="EC" id="2.7.1.180"/>
    </reaction>
</comment>
<evidence type="ECO:0000256" key="12">
    <source>
        <dbReference type="SAM" id="SignalP"/>
    </source>
</evidence>
<proteinExistence type="inferred from homology"/>
<dbReference type="GO" id="GO:0016740">
    <property type="term" value="F:transferase activity"/>
    <property type="evidence" value="ECO:0007669"/>
    <property type="project" value="UniProtKB-KW"/>
</dbReference>
<dbReference type="EC" id="2.7.1.180" evidence="3"/>
<comment type="caution">
    <text evidence="13">The sequence shown here is derived from an EMBL/GenBank/DDBJ whole genome shotgun (WGS) entry which is preliminary data.</text>
</comment>
<sequence length="284" mass="32114">MVNAFVQRHLKWLAPLGLAFFVSACSNSAEMETLQGEVMGFEYELMYLPAHPNHTESRISQRVQGIMQYVGMQFSVTHPHSEIARFNEWRSTEPLVLTRELEGLLRQGLQLHEVSNGEIQLFVSEREAETPRVYIRNHQIVKSDPSVQVDLDGLLRGHMADRIADIFDLMNIQQYSVRVGQDYRVRAGKRGRQRPALTWDEVPDLSLQVREGAVSTRTTETGDFVIVLHESAAISEALTRWFAGGDYERALATTEQHGIAAAVFVREDSGITRYNNAAFNAIVL</sequence>
<dbReference type="Gene3D" id="3.10.520.10">
    <property type="entry name" value="ApbE-like domains"/>
    <property type="match status" value="1"/>
</dbReference>
<dbReference type="InterPro" id="IPR024932">
    <property type="entry name" value="ApbE"/>
</dbReference>
<protein>
    <recommendedName>
        <fullName evidence="4">FAD:protein FMN transferase</fullName>
        <ecNumber evidence="3">2.7.1.180</ecNumber>
    </recommendedName>
    <alternativeName>
        <fullName evidence="10">Flavin transferase</fullName>
    </alternativeName>
</protein>
<evidence type="ECO:0000256" key="8">
    <source>
        <dbReference type="ARBA" id="ARBA00022827"/>
    </source>
</evidence>
<keyword evidence="9" id="KW-0460">Magnesium</keyword>
<keyword evidence="6" id="KW-0808">Transferase</keyword>
<keyword evidence="14" id="KW-1185">Reference proteome</keyword>
<comment type="cofactor">
    <cofactor evidence="1">
        <name>Mg(2+)</name>
        <dbReference type="ChEBI" id="CHEBI:18420"/>
    </cofactor>
</comment>
<evidence type="ECO:0000256" key="1">
    <source>
        <dbReference type="ARBA" id="ARBA00001946"/>
    </source>
</evidence>
<keyword evidence="12" id="KW-0732">Signal</keyword>
<dbReference type="GO" id="GO:0046872">
    <property type="term" value="F:metal ion binding"/>
    <property type="evidence" value="ECO:0007669"/>
    <property type="project" value="UniProtKB-KW"/>
</dbReference>
<evidence type="ECO:0000313" key="14">
    <source>
        <dbReference type="Proteomes" id="UP000288405"/>
    </source>
</evidence>
<accession>A0A432WDK8</accession>
<keyword evidence="5" id="KW-0285">Flavoprotein</keyword>
<evidence type="ECO:0000256" key="11">
    <source>
        <dbReference type="ARBA" id="ARBA00048540"/>
    </source>
</evidence>
<dbReference type="AlphaFoldDB" id="A0A432WDK8"/>
<comment type="similarity">
    <text evidence="2">Belongs to the ApbE family.</text>
</comment>
<evidence type="ECO:0000256" key="5">
    <source>
        <dbReference type="ARBA" id="ARBA00022630"/>
    </source>
</evidence>
<reference evidence="13 14" key="1">
    <citation type="journal article" date="2011" name="Front. Microbiol.">
        <title>Genomic signatures of strain selection and enhancement in Bacillus atrophaeus var. globigii, a historical biowarfare simulant.</title>
        <authorList>
            <person name="Gibbons H.S."/>
            <person name="Broomall S.M."/>
            <person name="McNew L.A."/>
            <person name="Daligault H."/>
            <person name="Chapman C."/>
            <person name="Bruce D."/>
            <person name="Karavis M."/>
            <person name="Krepps M."/>
            <person name="McGregor P.A."/>
            <person name="Hong C."/>
            <person name="Park K.H."/>
            <person name="Akmal A."/>
            <person name="Feldman A."/>
            <person name="Lin J.S."/>
            <person name="Chang W.E."/>
            <person name="Higgs B.W."/>
            <person name="Demirev P."/>
            <person name="Lindquist J."/>
            <person name="Liem A."/>
            <person name="Fochler E."/>
            <person name="Read T.D."/>
            <person name="Tapia R."/>
            <person name="Johnson S."/>
            <person name="Bishop-Lilly K.A."/>
            <person name="Detter C."/>
            <person name="Han C."/>
            <person name="Sozhamannan S."/>
            <person name="Rosenzweig C.N."/>
            <person name="Skowronski E.W."/>
        </authorList>
    </citation>
    <scope>NUCLEOTIDE SEQUENCE [LARGE SCALE GENOMIC DNA]</scope>
    <source>
        <strain evidence="13 14">GYP-17</strain>
    </source>
</reference>
<evidence type="ECO:0000256" key="3">
    <source>
        <dbReference type="ARBA" id="ARBA00011955"/>
    </source>
</evidence>
<dbReference type="InterPro" id="IPR003374">
    <property type="entry name" value="ApbE-like_sf"/>
</dbReference>
<feature type="signal peptide" evidence="12">
    <location>
        <begin position="1"/>
        <end position="24"/>
    </location>
</feature>
<feature type="chain" id="PRO_5039913422" description="FAD:protein FMN transferase" evidence="12">
    <location>
        <begin position="25"/>
        <end position="284"/>
    </location>
</feature>
<dbReference type="SUPFAM" id="SSF143631">
    <property type="entry name" value="ApbE-like"/>
    <property type="match status" value="1"/>
</dbReference>
<keyword evidence="7" id="KW-0479">Metal-binding</keyword>
<name>A0A432WDK8_9GAMM</name>
<evidence type="ECO:0000256" key="6">
    <source>
        <dbReference type="ARBA" id="ARBA00022679"/>
    </source>
</evidence>
<evidence type="ECO:0000256" key="7">
    <source>
        <dbReference type="ARBA" id="ARBA00022723"/>
    </source>
</evidence>
<dbReference type="RefSeq" id="WP_126777252.1">
    <property type="nucleotide sequence ID" value="NZ_PIPM01000009.1"/>
</dbReference>
<gene>
    <name evidence="13" type="ORF">CWE11_08815</name>
</gene>
<dbReference type="PANTHER" id="PTHR30040:SF2">
    <property type="entry name" value="FAD:PROTEIN FMN TRANSFERASE"/>
    <property type="match status" value="1"/>
</dbReference>
<keyword evidence="8" id="KW-0274">FAD</keyword>
<organism evidence="13 14">
    <name type="scientific">Aliidiomarina sanyensis</name>
    <dbReference type="NCBI Taxonomy" id="1249555"/>
    <lineage>
        <taxon>Bacteria</taxon>
        <taxon>Pseudomonadati</taxon>
        <taxon>Pseudomonadota</taxon>
        <taxon>Gammaproteobacteria</taxon>
        <taxon>Alteromonadales</taxon>
        <taxon>Idiomarinaceae</taxon>
        <taxon>Aliidiomarina</taxon>
    </lineage>
</organism>
<dbReference type="PANTHER" id="PTHR30040">
    <property type="entry name" value="THIAMINE BIOSYNTHESIS LIPOPROTEIN APBE"/>
    <property type="match status" value="1"/>
</dbReference>
<dbReference type="Pfam" id="PF02424">
    <property type="entry name" value="ApbE"/>
    <property type="match status" value="1"/>
</dbReference>
<evidence type="ECO:0000256" key="10">
    <source>
        <dbReference type="ARBA" id="ARBA00031306"/>
    </source>
</evidence>
<evidence type="ECO:0000256" key="4">
    <source>
        <dbReference type="ARBA" id="ARBA00016337"/>
    </source>
</evidence>
<evidence type="ECO:0000256" key="9">
    <source>
        <dbReference type="ARBA" id="ARBA00022842"/>
    </source>
</evidence>